<feature type="domain" description="NADP-dependent oxidoreductase" evidence="1">
    <location>
        <begin position="15"/>
        <end position="94"/>
    </location>
</feature>
<feature type="non-terminal residue" evidence="2">
    <location>
        <position position="101"/>
    </location>
</feature>
<accession>A0AA43RIW4</accession>
<keyword evidence="3" id="KW-1185">Reference proteome</keyword>
<name>A0AA43RIW4_9ACTN</name>
<protein>
    <submittedName>
        <fullName evidence="2">Aldo/keto reductase</fullName>
    </submittedName>
</protein>
<dbReference type="Proteomes" id="UP001168575">
    <property type="component" value="Unassembled WGS sequence"/>
</dbReference>
<dbReference type="SUPFAM" id="SSF51430">
    <property type="entry name" value="NAD(P)-linked oxidoreductase"/>
    <property type="match status" value="1"/>
</dbReference>
<evidence type="ECO:0000313" key="2">
    <source>
        <dbReference type="EMBL" id="MDO4842617.1"/>
    </source>
</evidence>
<organism evidence="2 3">
    <name type="scientific">Phoenicibacter congonensis</name>
    <dbReference type="NCBI Taxonomy" id="1944646"/>
    <lineage>
        <taxon>Bacteria</taxon>
        <taxon>Bacillati</taxon>
        <taxon>Actinomycetota</taxon>
        <taxon>Coriobacteriia</taxon>
        <taxon>Eggerthellales</taxon>
        <taxon>Eggerthellaceae</taxon>
        <taxon>Phoenicibacter</taxon>
    </lineage>
</organism>
<dbReference type="Gene3D" id="3.20.20.100">
    <property type="entry name" value="NADP-dependent oxidoreductase domain"/>
    <property type="match status" value="1"/>
</dbReference>
<evidence type="ECO:0000259" key="1">
    <source>
        <dbReference type="Pfam" id="PF00248"/>
    </source>
</evidence>
<dbReference type="Pfam" id="PF00248">
    <property type="entry name" value="Aldo_ket_red"/>
    <property type="match status" value="1"/>
</dbReference>
<dbReference type="PANTHER" id="PTHR43312:SF1">
    <property type="entry name" value="NADP-DEPENDENT OXIDOREDUCTASE DOMAIN-CONTAINING PROTEIN"/>
    <property type="match status" value="1"/>
</dbReference>
<proteinExistence type="predicted"/>
<sequence length="101" mass="10872">MKTMKLGKTGMDVSRIGLGTWSIGGGSAWGGDHDLQTVVDTIREAPKAGVNLIDTAPGYNFGNSEKILGKALEGMNREDVKIITKCGVTWDQEMKGDLFNK</sequence>
<dbReference type="InterPro" id="IPR053135">
    <property type="entry name" value="AKR2_Oxidoreductase"/>
</dbReference>
<reference evidence="2" key="1">
    <citation type="submission" date="2023-07" db="EMBL/GenBank/DDBJ databases">
        <title>Between Cages and Wild: Unraveling the Impact of Captivity on Animal Microbiomes and Antimicrobial Resistance.</title>
        <authorList>
            <person name="Schmartz G.P."/>
            <person name="Rehner J."/>
            <person name="Schuff M.J."/>
            <person name="Becker S.L."/>
            <person name="Kravczyk M."/>
            <person name="Gurevich A."/>
            <person name="Francke R."/>
            <person name="Mueller R."/>
            <person name="Keller V."/>
            <person name="Keller A."/>
        </authorList>
    </citation>
    <scope>NUCLEOTIDE SEQUENCE</scope>
    <source>
        <strain evidence="2">S12M_St_49</strain>
    </source>
</reference>
<dbReference type="InterPro" id="IPR023210">
    <property type="entry name" value="NADP_OxRdtase_dom"/>
</dbReference>
<dbReference type="PANTHER" id="PTHR43312">
    <property type="entry name" value="D-THREO-ALDOSE 1-DEHYDROGENASE"/>
    <property type="match status" value="1"/>
</dbReference>
<dbReference type="AlphaFoldDB" id="A0AA43RIW4"/>
<dbReference type="EMBL" id="JAUMVS010000237">
    <property type="protein sequence ID" value="MDO4842617.1"/>
    <property type="molecule type" value="Genomic_DNA"/>
</dbReference>
<comment type="caution">
    <text evidence="2">The sequence shown here is derived from an EMBL/GenBank/DDBJ whole genome shotgun (WGS) entry which is preliminary data.</text>
</comment>
<dbReference type="InterPro" id="IPR036812">
    <property type="entry name" value="NAD(P)_OxRdtase_dom_sf"/>
</dbReference>
<gene>
    <name evidence="2" type="ORF">Q3982_08095</name>
</gene>
<evidence type="ECO:0000313" key="3">
    <source>
        <dbReference type="Proteomes" id="UP001168575"/>
    </source>
</evidence>